<dbReference type="InterPro" id="IPR010619">
    <property type="entry name" value="ThrE-like_N"/>
</dbReference>
<evidence type="ECO:0000256" key="5">
    <source>
        <dbReference type="ARBA" id="ARBA00034125"/>
    </source>
</evidence>
<evidence type="ECO:0000256" key="2">
    <source>
        <dbReference type="ARBA" id="ARBA00022692"/>
    </source>
</evidence>
<feature type="domain" description="Threonine/serine exporter-like N-terminal" evidence="8">
    <location>
        <begin position="465"/>
        <end position="712"/>
    </location>
</feature>
<dbReference type="GO" id="GO:0022857">
    <property type="term" value="F:transmembrane transporter activity"/>
    <property type="evidence" value="ECO:0007669"/>
    <property type="project" value="InterPro"/>
</dbReference>
<comment type="caution">
    <text evidence="10">The sequence shown here is derived from an EMBL/GenBank/DDBJ whole genome shotgun (WGS) entry which is preliminary data.</text>
</comment>
<reference evidence="10 11" key="1">
    <citation type="submission" date="2016-07" db="EMBL/GenBank/DDBJ databases">
        <title>Pervasive Adenine N6-methylation of Active Genes in Fungi.</title>
        <authorList>
            <consortium name="DOE Joint Genome Institute"/>
            <person name="Mondo S.J."/>
            <person name="Dannebaum R.O."/>
            <person name="Kuo R.C."/>
            <person name="Labutti K."/>
            <person name="Haridas S."/>
            <person name="Kuo A."/>
            <person name="Salamov A."/>
            <person name="Ahrendt S.R."/>
            <person name="Lipzen A."/>
            <person name="Sullivan W."/>
            <person name="Andreopoulos W.B."/>
            <person name="Clum A."/>
            <person name="Lindquist E."/>
            <person name="Daum C."/>
            <person name="Ramamoorthy G.K."/>
            <person name="Gryganskyi A."/>
            <person name="Culley D."/>
            <person name="Magnuson J.K."/>
            <person name="James T.Y."/>
            <person name="O'Malley M.A."/>
            <person name="Stajich J.E."/>
            <person name="Spatafora J.W."/>
            <person name="Visel A."/>
            <person name="Grigoriev I.V."/>
        </authorList>
    </citation>
    <scope>NUCLEOTIDE SEQUENCE [LARGE SCALE GENOMIC DNA]</scope>
    <source>
        <strain evidence="10 11">12-1054</strain>
    </source>
</reference>
<feature type="transmembrane region" description="Helical" evidence="7">
    <location>
        <begin position="692"/>
        <end position="713"/>
    </location>
</feature>
<keyword evidence="3 7" id="KW-1133">Transmembrane helix</keyword>
<dbReference type="STRING" id="56484.A0A1Y2EXM6"/>
<dbReference type="GO" id="GO:0016020">
    <property type="term" value="C:membrane"/>
    <property type="evidence" value="ECO:0007669"/>
    <property type="project" value="UniProtKB-SubCell"/>
</dbReference>
<dbReference type="Proteomes" id="UP000193685">
    <property type="component" value="Unassembled WGS sequence"/>
</dbReference>
<organism evidence="10 11">
    <name type="scientific">Protomyces lactucae-debilis</name>
    <dbReference type="NCBI Taxonomy" id="2754530"/>
    <lineage>
        <taxon>Eukaryota</taxon>
        <taxon>Fungi</taxon>
        <taxon>Dikarya</taxon>
        <taxon>Ascomycota</taxon>
        <taxon>Taphrinomycotina</taxon>
        <taxon>Taphrinomycetes</taxon>
        <taxon>Taphrinales</taxon>
        <taxon>Protomycetaceae</taxon>
        <taxon>Protomyces</taxon>
    </lineage>
</organism>
<feature type="transmembrane region" description="Helical" evidence="7">
    <location>
        <begin position="757"/>
        <end position="774"/>
    </location>
</feature>
<gene>
    <name evidence="10" type="ORF">BCR37DRAFT_383414</name>
</gene>
<dbReference type="AlphaFoldDB" id="A0A1Y2EXM6"/>
<feature type="compositionally biased region" description="Basic and acidic residues" evidence="6">
    <location>
        <begin position="27"/>
        <end position="36"/>
    </location>
</feature>
<feature type="transmembrane region" description="Helical" evidence="7">
    <location>
        <begin position="806"/>
        <end position="824"/>
    </location>
</feature>
<evidence type="ECO:0008006" key="12">
    <source>
        <dbReference type="Google" id="ProtNLM"/>
    </source>
</evidence>
<feature type="transmembrane region" description="Helical" evidence="7">
    <location>
        <begin position="621"/>
        <end position="641"/>
    </location>
</feature>
<evidence type="ECO:0000313" key="10">
    <source>
        <dbReference type="EMBL" id="ORY76328.1"/>
    </source>
</evidence>
<feature type="compositionally biased region" description="Basic and acidic residues" evidence="6">
    <location>
        <begin position="166"/>
        <end position="182"/>
    </location>
</feature>
<dbReference type="Pfam" id="PF12821">
    <property type="entry name" value="ThrE_2"/>
    <property type="match status" value="1"/>
</dbReference>
<evidence type="ECO:0000256" key="3">
    <source>
        <dbReference type="ARBA" id="ARBA00022989"/>
    </source>
</evidence>
<name>A0A1Y2EXM6_PROLT</name>
<comment type="subcellular location">
    <subcellularLocation>
        <location evidence="1">Membrane</location>
        <topology evidence="1">Multi-pass membrane protein</topology>
    </subcellularLocation>
</comment>
<dbReference type="GeneID" id="63786655"/>
<dbReference type="Pfam" id="PF06738">
    <property type="entry name" value="ThrE"/>
    <property type="match status" value="1"/>
</dbReference>
<feature type="region of interest" description="Disordered" evidence="6">
    <location>
        <begin position="98"/>
        <end position="203"/>
    </location>
</feature>
<comment type="similarity">
    <text evidence="5">Belongs to the ThrE exporter (TC 2.A.79) family.</text>
</comment>
<feature type="transmembrane region" description="Helical" evidence="7">
    <location>
        <begin position="866"/>
        <end position="891"/>
    </location>
</feature>
<feature type="compositionally biased region" description="Polar residues" evidence="6">
    <location>
        <begin position="43"/>
        <end position="58"/>
    </location>
</feature>
<feature type="transmembrane region" description="Helical" evidence="7">
    <location>
        <begin position="733"/>
        <end position="750"/>
    </location>
</feature>
<evidence type="ECO:0000313" key="11">
    <source>
        <dbReference type="Proteomes" id="UP000193685"/>
    </source>
</evidence>
<dbReference type="OMA" id="QHFIFVP"/>
<feature type="domain" description="Threonine/Serine exporter ThrE" evidence="9">
    <location>
        <begin position="741"/>
        <end position="883"/>
    </location>
</feature>
<dbReference type="EMBL" id="MCFI01000023">
    <property type="protein sequence ID" value="ORY76328.1"/>
    <property type="molecule type" value="Genomic_DNA"/>
</dbReference>
<keyword evidence="11" id="KW-1185">Reference proteome</keyword>
<feature type="region of interest" description="Disordered" evidence="6">
    <location>
        <begin position="237"/>
        <end position="261"/>
    </location>
</feature>
<keyword evidence="4 7" id="KW-0472">Membrane</keyword>
<feature type="transmembrane region" description="Helical" evidence="7">
    <location>
        <begin position="780"/>
        <end position="799"/>
    </location>
</feature>
<feature type="region of interest" description="Disordered" evidence="6">
    <location>
        <begin position="1"/>
        <end position="67"/>
    </location>
</feature>
<protein>
    <recommendedName>
        <fullName evidence="12">Threonine/serine exporter-like N-terminal domain-containing protein</fullName>
    </recommendedName>
</protein>
<evidence type="ECO:0000256" key="4">
    <source>
        <dbReference type="ARBA" id="ARBA00023136"/>
    </source>
</evidence>
<dbReference type="PANTHER" id="PTHR31082">
    <property type="entry name" value="PHEROMONE-REGULATED MEMBRANE PROTEIN 10"/>
    <property type="match status" value="1"/>
</dbReference>
<feature type="compositionally biased region" description="Low complexity" evidence="6">
    <location>
        <begin position="247"/>
        <end position="258"/>
    </location>
</feature>
<sequence length="902" mass="95606">MSAGPSREGSTTDLSTAGGAKNTRKNVHFDGPRGTEDAAGAVMTQTEGSPSKDASTPTGRKGALKQPYSNESINAALAKSLGQAAPISNKGLFFLQEESEDDEVDSAGKGKVTPKAPFKKTGIKMGLSRSAPVSPVLRPQADEMATMQDVDLDAPKTPSNGSSRVRLADRRQGGPDMPRIDLPDAGTSDRQTPGAYSLYSTPGAGDNTMMGSSYFKNKSDADLLGDKEQVFLMSDLSRPTSAPPTEPTETTAPAASATAEDEAHRKLNLEAYKLVRAHTILAKRDEPGPSSRRSSFQSTNNSGTTTPYDIEEGYIPAPKRVRGGVLSNLMQLYNSTVYQQPTGSRDPGKSALPSGAQTPKWHQKHSQSQTSIAALLGAGHALGSLAANQHLPLAHSRNGSMTSLPDAVSDAAHAVRPPTPKRKHSGGLAFAVKSHLGNTRGHAARLDAELRVTMAIADVLHRQQFVVKLCKALMLFGAPTHRLEAYLKMTARALEIDAQFLYIPGCMVVAFEDRATHTSDVKIIRVDQGIDIGKLERVHLVYKNVVHGIVDVEHGIAQLDTQMECPQLYKLGFVLFAYGLAAVCVGPFGFGSSFIDLPIQFLLGLIVGVLQMVVAPRSPLYANVFEILATVVVSFLGRGFGSIPKPGHPGETLFCFAALAQSSIALILPGYMVLCGALELQSKSIVAGSTRLFYAIVYSLFLSFGVTIGSVLYGWFDSGATTSTTCSSNISPWWRFLFVPGFTLCLLIVNQARPKQMPIAIFIAGIGYLTNYFTLQKFGAAQVSNALAAFAIGTLGNLYSRIGHGLSFTAVLPSIFVQVPSGLASSSSLVSGLELANSILNNTANSTYGGDTIGASGAGALQFGYAMIQIAVGLCVGLAASALVVYVPVCWGNNKRTGMMTF</sequence>
<evidence type="ECO:0000256" key="7">
    <source>
        <dbReference type="SAM" id="Phobius"/>
    </source>
</evidence>
<feature type="transmembrane region" description="Helical" evidence="7">
    <location>
        <begin position="571"/>
        <end position="591"/>
    </location>
</feature>
<dbReference type="PANTHER" id="PTHR31082:SF4">
    <property type="entry name" value="PHEROMONE-REGULATED MEMBRANE PROTEIN 10"/>
    <property type="match status" value="1"/>
</dbReference>
<feature type="region of interest" description="Disordered" evidence="6">
    <location>
        <begin position="396"/>
        <end position="426"/>
    </location>
</feature>
<feature type="region of interest" description="Disordered" evidence="6">
    <location>
        <begin position="338"/>
        <end position="369"/>
    </location>
</feature>
<dbReference type="InterPro" id="IPR051361">
    <property type="entry name" value="ThrE/Ser_Exporter"/>
</dbReference>
<evidence type="ECO:0000259" key="8">
    <source>
        <dbReference type="Pfam" id="PF06738"/>
    </source>
</evidence>
<proteinExistence type="inferred from homology"/>
<evidence type="ECO:0000259" key="9">
    <source>
        <dbReference type="Pfam" id="PF12821"/>
    </source>
</evidence>
<evidence type="ECO:0000256" key="1">
    <source>
        <dbReference type="ARBA" id="ARBA00004141"/>
    </source>
</evidence>
<accession>A0A1Y2EXM6</accession>
<feature type="compositionally biased region" description="Polar residues" evidence="6">
    <location>
        <begin position="291"/>
        <end position="307"/>
    </location>
</feature>
<feature type="transmembrane region" description="Helical" evidence="7">
    <location>
        <begin position="653"/>
        <end position="680"/>
    </location>
</feature>
<dbReference type="OrthoDB" id="413008at2759"/>
<keyword evidence="2 7" id="KW-0812">Transmembrane</keyword>
<dbReference type="RefSeq" id="XP_040722591.1">
    <property type="nucleotide sequence ID" value="XM_040870056.1"/>
</dbReference>
<feature type="region of interest" description="Disordered" evidence="6">
    <location>
        <begin position="281"/>
        <end position="315"/>
    </location>
</feature>
<evidence type="ECO:0000256" key="6">
    <source>
        <dbReference type="SAM" id="MobiDB-lite"/>
    </source>
</evidence>
<dbReference type="InterPro" id="IPR024528">
    <property type="entry name" value="ThrE_2"/>
</dbReference>